<dbReference type="Proteomes" id="UP000314980">
    <property type="component" value="Unassembled WGS sequence"/>
</dbReference>
<reference evidence="4" key="2">
    <citation type="submission" date="2025-08" db="UniProtKB">
        <authorList>
            <consortium name="Ensembl"/>
        </authorList>
    </citation>
    <scope>IDENTIFICATION</scope>
</reference>
<dbReference type="Pfam" id="PF00059">
    <property type="entry name" value="Lectin_C"/>
    <property type="match status" value="1"/>
</dbReference>
<name>A0A4W6BSJ3_LATCA</name>
<feature type="signal peptide" evidence="2">
    <location>
        <begin position="1"/>
        <end position="19"/>
    </location>
</feature>
<evidence type="ECO:0000259" key="3">
    <source>
        <dbReference type="PROSITE" id="PS50041"/>
    </source>
</evidence>
<dbReference type="InterPro" id="IPR001304">
    <property type="entry name" value="C-type_lectin-like"/>
</dbReference>
<dbReference type="PROSITE" id="PS50041">
    <property type="entry name" value="C_TYPE_LECTIN_2"/>
    <property type="match status" value="1"/>
</dbReference>
<dbReference type="PROSITE" id="PS00615">
    <property type="entry name" value="C_TYPE_LECTIN_1"/>
    <property type="match status" value="1"/>
</dbReference>
<dbReference type="SMART" id="SM00034">
    <property type="entry name" value="CLECT"/>
    <property type="match status" value="1"/>
</dbReference>
<keyword evidence="5" id="KW-1185">Reference proteome</keyword>
<keyword evidence="2" id="KW-0732">Signal</keyword>
<evidence type="ECO:0000256" key="2">
    <source>
        <dbReference type="SAM" id="SignalP"/>
    </source>
</evidence>
<feature type="chain" id="PRO_5021450402" description="C-type lectin domain-containing protein" evidence="2">
    <location>
        <begin position="20"/>
        <end position="176"/>
    </location>
</feature>
<evidence type="ECO:0000313" key="5">
    <source>
        <dbReference type="Proteomes" id="UP000314980"/>
    </source>
</evidence>
<sequence>MKTLAVSALVCALMALTRAAAFPGPKAANDQADESELVKRSIGMGCSTRWTNINGRYFRFVPKHLTWAQAERNCQSMGGNLASVHSTQEYNNIQWLIKNTIYEHKKTWIGGSDAQENNIWLWSDGTTFRYSHWCRGEPNNGAGQQHCMQMNYGARKCWDDLQCNRRLPSICAKKAQ</sequence>
<dbReference type="FunCoup" id="A0A4W6BSJ3">
    <property type="interactions" value="813"/>
</dbReference>
<dbReference type="OrthoDB" id="441660at2759"/>
<keyword evidence="1" id="KW-1015">Disulfide bond</keyword>
<dbReference type="CDD" id="cd00037">
    <property type="entry name" value="CLECT"/>
    <property type="match status" value="1"/>
</dbReference>
<gene>
    <name evidence="4" type="primary">LOC108901880</name>
</gene>
<reference evidence="5" key="1">
    <citation type="submission" date="2015-09" db="EMBL/GenBank/DDBJ databases">
        <authorList>
            <person name="Sai Rama Sridatta P."/>
        </authorList>
    </citation>
    <scope>NUCLEOTIDE SEQUENCE [LARGE SCALE GENOMIC DNA]</scope>
</reference>
<dbReference type="AlphaFoldDB" id="A0A4W6BSJ3"/>
<feature type="domain" description="C-type lectin" evidence="3">
    <location>
        <begin position="53"/>
        <end position="172"/>
    </location>
</feature>
<dbReference type="Gene3D" id="3.10.100.10">
    <property type="entry name" value="Mannose-Binding Protein A, subunit A"/>
    <property type="match status" value="1"/>
</dbReference>
<dbReference type="InterPro" id="IPR016187">
    <property type="entry name" value="CTDL_fold"/>
</dbReference>
<dbReference type="InterPro" id="IPR018378">
    <property type="entry name" value="C-type_lectin_CS"/>
</dbReference>
<dbReference type="SUPFAM" id="SSF56436">
    <property type="entry name" value="C-type lectin-like"/>
    <property type="match status" value="1"/>
</dbReference>
<protein>
    <recommendedName>
        <fullName evidence="3">C-type lectin domain-containing protein</fullName>
    </recommendedName>
</protein>
<dbReference type="PANTHER" id="PTHR22803">
    <property type="entry name" value="MANNOSE, PHOSPHOLIPASE, LECTIN RECEPTOR RELATED"/>
    <property type="match status" value="1"/>
</dbReference>
<dbReference type="RefSeq" id="XP_018558975.2">
    <property type="nucleotide sequence ID" value="XM_018703459.2"/>
</dbReference>
<dbReference type="GeneTree" id="ENSGT00940000161814"/>
<dbReference type="KEGG" id="lcf:108901810"/>
<dbReference type="InterPro" id="IPR016186">
    <property type="entry name" value="C-type_lectin-like/link_sf"/>
</dbReference>
<dbReference type="Ensembl" id="ENSLCAT00010001272.1">
    <property type="protein sequence ID" value="ENSLCAP00010001213.1"/>
    <property type="gene ID" value="ENSLCAG00010000732.1"/>
</dbReference>
<reference evidence="4" key="3">
    <citation type="submission" date="2025-09" db="UniProtKB">
        <authorList>
            <consortium name="Ensembl"/>
        </authorList>
    </citation>
    <scope>IDENTIFICATION</scope>
</reference>
<accession>A0A4W6BSJ3</accession>
<dbReference type="InterPro" id="IPR050111">
    <property type="entry name" value="C-type_lectin/snaclec_domain"/>
</dbReference>
<dbReference type="InParanoid" id="A0A4W6BSJ3"/>
<proteinExistence type="predicted"/>
<evidence type="ECO:0000313" key="4">
    <source>
        <dbReference type="Ensembl" id="ENSLCAP00010001213.1"/>
    </source>
</evidence>
<evidence type="ECO:0000256" key="1">
    <source>
        <dbReference type="ARBA" id="ARBA00023157"/>
    </source>
</evidence>
<organism evidence="4 5">
    <name type="scientific">Lates calcarifer</name>
    <name type="common">Barramundi</name>
    <name type="synonym">Holocentrus calcarifer</name>
    <dbReference type="NCBI Taxonomy" id="8187"/>
    <lineage>
        <taxon>Eukaryota</taxon>
        <taxon>Metazoa</taxon>
        <taxon>Chordata</taxon>
        <taxon>Craniata</taxon>
        <taxon>Vertebrata</taxon>
        <taxon>Euteleostomi</taxon>
        <taxon>Actinopterygii</taxon>
        <taxon>Neopterygii</taxon>
        <taxon>Teleostei</taxon>
        <taxon>Neoteleostei</taxon>
        <taxon>Acanthomorphata</taxon>
        <taxon>Carangaria</taxon>
        <taxon>Carangaria incertae sedis</taxon>
        <taxon>Centropomidae</taxon>
        <taxon>Lates</taxon>
    </lineage>
</organism>